<dbReference type="EMBL" id="DROD01000128">
    <property type="protein sequence ID" value="HHJ51895.1"/>
    <property type="molecule type" value="Genomic_DNA"/>
</dbReference>
<comment type="subcellular location">
    <subcellularLocation>
        <location evidence="1">Cell outer membrane</location>
        <topology evidence="1">Multi-pass membrane protein</topology>
    </subcellularLocation>
</comment>
<reference evidence="11" key="1">
    <citation type="journal article" date="2020" name="mSystems">
        <title>Genome- and Community-Level Interaction Insights into Carbon Utilization and Element Cycling Functions of Hydrothermarchaeota in Hydrothermal Sediment.</title>
        <authorList>
            <person name="Zhou Z."/>
            <person name="Liu Y."/>
            <person name="Xu W."/>
            <person name="Pan J."/>
            <person name="Luo Z.H."/>
            <person name="Li M."/>
        </authorList>
    </citation>
    <scope>NUCLEOTIDE SEQUENCE [LARGE SCALE GENOMIC DNA]</scope>
    <source>
        <strain evidence="11">HyVt-527</strain>
    </source>
</reference>
<dbReference type="InterPro" id="IPR000531">
    <property type="entry name" value="Beta-barrel_TonB"/>
</dbReference>
<keyword evidence="2" id="KW-0813">Transport</keyword>
<evidence type="ECO:0000313" key="11">
    <source>
        <dbReference type="EMBL" id="HHJ51895.1"/>
    </source>
</evidence>
<evidence type="ECO:0000256" key="3">
    <source>
        <dbReference type="ARBA" id="ARBA00022452"/>
    </source>
</evidence>
<dbReference type="GO" id="GO:0015344">
    <property type="term" value="F:siderophore uptake transmembrane transporter activity"/>
    <property type="evidence" value="ECO:0007669"/>
    <property type="project" value="TreeGrafter"/>
</dbReference>
<dbReference type="Pfam" id="PF00593">
    <property type="entry name" value="TonB_dep_Rec_b-barrel"/>
    <property type="match status" value="1"/>
</dbReference>
<evidence type="ECO:0000259" key="10">
    <source>
        <dbReference type="Pfam" id="PF00593"/>
    </source>
</evidence>
<dbReference type="AlphaFoldDB" id="A0A7V5PNF6"/>
<keyword evidence="9" id="KW-0998">Cell outer membrane</keyword>
<comment type="caution">
    <text evidence="11">The sequence shown here is derived from an EMBL/GenBank/DDBJ whole genome shotgun (WGS) entry which is preliminary data.</text>
</comment>
<dbReference type="GO" id="GO:0009279">
    <property type="term" value="C:cell outer membrane"/>
    <property type="evidence" value="ECO:0007669"/>
    <property type="project" value="UniProtKB-SubCell"/>
</dbReference>
<feature type="domain" description="TonB-dependent receptor-like beta-barrel" evidence="10">
    <location>
        <begin position="139"/>
        <end position="606"/>
    </location>
</feature>
<evidence type="ECO:0000256" key="8">
    <source>
        <dbReference type="ARBA" id="ARBA00023170"/>
    </source>
</evidence>
<name>A0A7V5PNF6_CALAY</name>
<evidence type="ECO:0000256" key="4">
    <source>
        <dbReference type="ARBA" id="ARBA00022692"/>
    </source>
</evidence>
<keyword evidence="8 11" id="KW-0675">Receptor</keyword>
<keyword evidence="7" id="KW-0472">Membrane</keyword>
<dbReference type="Proteomes" id="UP000886124">
    <property type="component" value="Unassembled WGS sequence"/>
</dbReference>
<keyword evidence="3" id="KW-1134">Transmembrane beta strand</keyword>
<dbReference type="PANTHER" id="PTHR30069:SF29">
    <property type="entry name" value="HEMOGLOBIN AND HEMOGLOBIN-HAPTOGLOBIN-BINDING PROTEIN 1-RELATED"/>
    <property type="match status" value="1"/>
</dbReference>
<feature type="non-terminal residue" evidence="11">
    <location>
        <position position="1"/>
    </location>
</feature>
<dbReference type="InterPro" id="IPR039426">
    <property type="entry name" value="TonB-dep_rcpt-like"/>
</dbReference>
<protein>
    <submittedName>
        <fullName evidence="11">TonB-dependent receptor</fullName>
    </submittedName>
</protein>
<keyword evidence="5" id="KW-0732">Signal</keyword>
<dbReference type="SUPFAM" id="SSF56935">
    <property type="entry name" value="Porins"/>
    <property type="match status" value="1"/>
</dbReference>
<sequence length="706" mass="83065">NNDLTPEEAFRLFRWYHRRDGEIKKPDYTFEAGFGGPVPFLSKPLGNLRFYLNHYRNREMFVFPLSRDSYSENNTQIKINSDLSPAMLLMFAASYGEVSSVSPYNWTPPTGRVLRGVEEVANLTSSSVTGMAIPFMPGYFSPSSIYRGVFDVKFTHTLSPKTLYEVKLQYKYSKYKTFQTEPRDTTKKYEIFPGYFVDEAPYGYWGYALNGVGDMHLGGWMNLGRDKSKNSTTTFKFDYISQINKWNEIKTGLSFVYNDFDIYSYTDSPSMSTWRRTLIYHIFPYRLGLYLQDKMEFEGFIANLGFRVDYSDPNSDFYVLDTYSKYYGVGYGNRIDEAPKEKAKSSLVISPRLGISHPITENSKLYFNYGHFRSEPFSSYRFRLQREYNGQVTYMGNPNMIPEKTVAYEVGYEHSLFNEYLIKVAGYYKDVTNQPGWIYYEGLKDISYYRAANNNYEDIRGLELTLQKRYGQWFSGFINYTYDVRTSGYFGLLEYYEDPKAQREYLRQHPPMTRRHPLPYARVNLEFHTPENFGMNVHRFYPFGNWRLNILGNWKTGSFYTYNPHNQPGVADDTQWRDWYNVDLKITKTVQFSRYKVSLYMDVRNVFNFKYLSRAGFSDNYDWQDYLQSLNFPWETGDEQGHDRIGDYRPAGVAYDPLEPNPDNDPVISARNAERKKKKSYIDMPNIKSLTFLNPRNVLFGLSIRF</sequence>
<evidence type="ECO:0000256" key="6">
    <source>
        <dbReference type="ARBA" id="ARBA00023077"/>
    </source>
</evidence>
<dbReference type="PANTHER" id="PTHR30069">
    <property type="entry name" value="TONB-DEPENDENT OUTER MEMBRANE RECEPTOR"/>
    <property type="match status" value="1"/>
</dbReference>
<evidence type="ECO:0000256" key="2">
    <source>
        <dbReference type="ARBA" id="ARBA00022448"/>
    </source>
</evidence>
<evidence type="ECO:0000256" key="7">
    <source>
        <dbReference type="ARBA" id="ARBA00023136"/>
    </source>
</evidence>
<keyword evidence="4" id="KW-0812">Transmembrane</keyword>
<organism evidence="11">
    <name type="scientific">Caldithrix abyssi</name>
    <dbReference type="NCBI Taxonomy" id="187145"/>
    <lineage>
        <taxon>Bacteria</taxon>
        <taxon>Pseudomonadati</taxon>
        <taxon>Calditrichota</taxon>
        <taxon>Calditrichia</taxon>
        <taxon>Calditrichales</taxon>
        <taxon>Calditrichaceae</taxon>
        <taxon>Caldithrix</taxon>
    </lineage>
</organism>
<gene>
    <name evidence="11" type="ORF">ENJ89_01760</name>
</gene>
<dbReference type="InterPro" id="IPR036942">
    <property type="entry name" value="Beta-barrel_TonB_sf"/>
</dbReference>
<dbReference type="GO" id="GO:0044718">
    <property type="term" value="P:siderophore transmembrane transport"/>
    <property type="evidence" value="ECO:0007669"/>
    <property type="project" value="TreeGrafter"/>
</dbReference>
<evidence type="ECO:0000256" key="9">
    <source>
        <dbReference type="ARBA" id="ARBA00023237"/>
    </source>
</evidence>
<dbReference type="Gene3D" id="2.40.170.20">
    <property type="entry name" value="TonB-dependent receptor, beta-barrel domain"/>
    <property type="match status" value="1"/>
</dbReference>
<proteinExistence type="predicted"/>
<evidence type="ECO:0000256" key="5">
    <source>
        <dbReference type="ARBA" id="ARBA00022729"/>
    </source>
</evidence>
<accession>A0A7V5PNF6</accession>
<evidence type="ECO:0000256" key="1">
    <source>
        <dbReference type="ARBA" id="ARBA00004571"/>
    </source>
</evidence>
<keyword evidence="6" id="KW-0798">TonB box</keyword>